<evidence type="ECO:0000256" key="1">
    <source>
        <dbReference type="SAM" id="MobiDB-lite"/>
    </source>
</evidence>
<dbReference type="HOGENOM" id="CLU_1570821_0_0_1"/>
<sequence length="170" mass="18916">MWCPIMTRAYLAGIGQSLLTLRYINKIEKTGVLNYEKSNLEAHVVSDHDGVLNYEIPNLETHVVSDHDAVIHPTEPTFLQHNMRKVIHQVEKIIPKGKDKKKDKSSKDMVSQTLPAGPASGGDHASVPNVGSDHLQTLSADLLGHFALRDRENRITGLDQATRWLVSHKA</sequence>
<name>A0A0D0CGL0_9AGAR</name>
<dbReference type="Proteomes" id="UP000053593">
    <property type="component" value="Unassembled WGS sequence"/>
</dbReference>
<feature type="compositionally biased region" description="Basic and acidic residues" evidence="1">
    <location>
        <begin position="93"/>
        <end position="107"/>
    </location>
</feature>
<evidence type="ECO:0000313" key="2">
    <source>
        <dbReference type="EMBL" id="KIK54058.1"/>
    </source>
</evidence>
<protein>
    <submittedName>
        <fullName evidence="2">Uncharacterized protein</fullName>
    </submittedName>
</protein>
<evidence type="ECO:0000313" key="3">
    <source>
        <dbReference type="Proteomes" id="UP000053593"/>
    </source>
</evidence>
<proteinExistence type="predicted"/>
<organism evidence="2 3">
    <name type="scientific">Collybiopsis luxurians FD-317 M1</name>
    <dbReference type="NCBI Taxonomy" id="944289"/>
    <lineage>
        <taxon>Eukaryota</taxon>
        <taxon>Fungi</taxon>
        <taxon>Dikarya</taxon>
        <taxon>Basidiomycota</taxon>
        <taxon>Agaricomycotina</taxon>
        <taxon>Agaricomycetes</taxon>
        <taxon>Agaricomycetidae</taxon>
        <taxon>Agaricales</taxon>
        <taxon>Marasmiineae</taxon>
        <taxon>Omphalotaceae</taxon>
        <taxon>Collybiopsis</taxon>
        <taxon>Collybiopsis luxurians</taxon>
    </lineage>
</organism>
<dbReference type="EMBL" id="KN834820">
    <property type="protein sequence ID" value="KIK54058.1"/>
    <property type="molecule type" value="Genomic_DNA"/>
</dbReference>
<reference evidence="2 3" key="1">
    <citation type="submission" date="2014-04" db="EMBL/GenBank/DDBJ databases">
        <title>Evolutionary Origins and Diversification of the Mycorrhizal Mutualists.</title>
        <authorList>
            <consortium name="DOE Joint Genome Institute"/>
            <consortium name="Mycorrhizal Genomics Consortium"/>
            <person name="Kohler A."/>
            <person name="Kuo A."/>
            <person name="Nagy L.G."/>
            <person name="Floudas D."/>
            <person name="Copeland A."/>
            <person name="Barry K.W."/>
            <person name="Cichocki N."/>
            <person name="Veneault-Fourrey C."/>
            <person name="LaButti K."/>
            <person name="Lindquist E.A."/>
            <person name="Lipzen A."/>
            <person name="Lundell T."/>
            <person name="Morin E."/>
            <person name="Murat C."/>
            <person name="Riley R."/>
            <person name="Ohm R."/>
            <person name="Sun H."/>
            <person name="Tunlid A."/>
            <person name="Henrissat B."/>
            <person name="Grigoriev I.V."/>
            <person name="Hibbett D.S."/>
            <person name="Martin F."/>
        </authorList>
    </citation>
    <scope>NUCLEOTIDE SEQUENCE [LARGE SCALE GENOMIC DNA]</scope>
    <source>
        <strain evidence="2 3">FD-317 M1</strain>
    </source>
</reference>
<accession>A0A0D0CGL0</accession>
<dbReference type="AlphaFoldDB" id="A0A0D0CGL0"/>
<keyword evidence="3" id="KW-1185">Reference proteome</keyword>
<gene>
    <name evidence="2" type="ORF">GYMLUDRAFT_63382</name>
</gene>
<feature type="region of interest" description="Disordered" evidence="1">
    <location>
        <begin position="93"/>
        <end position="132"/>
    </location>
</feature>